<feature type="signal peptide" evidence="3">
    <location>
        <begin position="1"/>
        <end position="16"/>
    </location>
</feature>
<dbReference type="STRING" id="1380566.A0A179G8F6"/>
<comment type="caution">
    <text evidence="4">The sequence shown here is derived from an EMBL/GenBank/DDBJ whole genome shotgun (WGS) entry which is preliminary data.</text>
</comment>
<keyword evidence="2" id="KW-0812">Transmembrane</keyword>
<feature type="compositionally biased region" description="Polar residues" evidence="1">
    <location>
        <begin position="314"/>
        <end position="332"/>
    </location>
</feature>
<reference evidence="4 5" key="1">
    <citation type="journal article" date="2016" name="PLoS Pathog.">
        <title>Biosynthesis of antibiotic leucinostatins in bio-control fungus Purpureocillium lilacinum and their inhibition on phytophthora revealed by genome mining.</title>
        <authorList>
            <person name="Wang G."/>
            <person name="Liu Z."/>
            <person name="Lin R."/>
            <person name="Li E."/>
            <person name="Mao Z."/>
            <person name="Ling J."/>
            <person name="Yang Y."/>
            <person name="Yin W.B."/>
            <person name="Xie B."/>
        </authorList>
    </citation>
    <scope>NUCLEOTIDE SEQUENCE [LARGE SCALE GENOMIC DNA]</scope>
    <source>
        <strain evidence="4">170</strain>
    </source>
</reference>
<feature type="compositionally biased region" description="Low complexity" evidence="1">
    <location>
        <begin position="154"/>
        <end position="203"/>
    </location>
</feature>
<feature type="region of interest" description="Disordered" evidence="1">
    <location>
        <begin position="247"/>
        <end position="383"/>
    </location>
</feature>
<keyword evidence="5" id="KW-1185">Reference proteome</keyword>
<feature type="compositionally biased region" description="Basic and acidic residues" evidence="1">
    <location>
        <begin position="367"/>
        <end position="383"/>
    </location>
</feature>
<dbReference type="OrthoDB" id="5152093at2759"/>
<feature type="compositionally biased region" description="Pro residues" evidence="1">
    <location>
        <begin position="284"/>
        <end position="303"/>
    </location>
</feature>
<evidence type="ECO:0000313" key="4">
    <source>
        <dbReference type="EMBL" id="OAQ74085.1"/>
    </source>
</evidence>
<keyword evidence="2" id="KW-1133">Transmembrane helix</keyword>
<sequence length="383" mass="38737">MISVGFVVALAGLACAAEFGSPFEAAPNFALNGVGLTNGFNGLVAREDQCLATEDTCGTAFCMPKGGSCCDTIKGTYCRSGFYCYPQGCCPTGKICTGGPKGGCETGKQECGSVCITGSSVCCNPKATTNNAWCDYPKTCGTDGICVSRTMTTSATSAPSSTSSSGATADATETGGSATTSGGSSAKSTGDNSDSDNNNGNNNNKDEKKTPVGAIVGGVVGGVAAIALIALGIFFLLRHKKKQKDATQGQNVQQFPPTQPPMQQYPPQASPYVSNVSPAQGMGYPPPQGSPPPQGYYNSPPPVSSYSPSLATEKVSSPTGTYSTDPRTTVPSVSPAGFGGVGATPPPPAPHAGQGYPTGGQPVVHEMSARQGDDHRGNIHELA</sequence>
<protein>
    <submittedName>
        <fullName evidence="4">Syndecan domain-containing protein</fullName>
    </submittedName>
</protein>
<accession>A0A179G8F6</accession>
<gene>
    <name evidence="4" type="ORF">VFPPC_13132</name>
</gene>
<dbReference type="KEGG" id="pchm:VFPPC_13132"/>
<feature type="chain" id="PRO_5008102406" evidence="3">
    <location>
        <begin position="17"/>
        <end position="383"/>
    </location>
</feature>
<proteinExistence type="predicted"/>
<organism evidence="4 5">
    <name type="scientific">Pochonia chlamydosporia 170</name>
    <dbReference type="NCBI Taxonomy" id="1380566"/>
    <lineage>
        <taxon>Eukaryota</taxon>
        <taxon>Fungi</taxon>
        <taxon>Dikarya</taxon>
        <taxon>Ascomycota</taxon>
        <taxon>Pezizomycotina</taxon>
        <taxon>Sordariomycetes</taxon>
        <taxon>Hypocreomycetidae</taxon>
        <taxon>Hypocreales</taxon>
        <taxon>Clavicipitaceae</taxon>
        <taxon>Pochonia</taxon>
    </lineage>
</organism>
<feature type="region of interest" description="Disordered" evidence="1">
    <location>
        <begin position="154"/>
        <end position="210"/>
    </location>
</feature>
<evidence type="ECO:0000256" key="1">
    <source>
        <dbReference type="SAM" id="MobiDB-lite"/>
    </source>
</evidence>
<name>A0A179G8F6_METCM</name>
<dbReference type="GeneID" id="28854903"/>
<keyword evidence="3" id="KW-0732">Signal</keyword>
<dbReference type="EMBL" id="LSBJ02000001">
    <property type="protein sequence ID" value="OAQ74085.1"/>
    <property type="molecule type" value="Genomic_DNA"/>
</dbReference>
<dbReference type="AlphaFoldDB" id="A0A179G8F6"/>
<evidence type="ECO:0000313" key="5">
    <source>
        <dbReference type="Proteomes" id="UP000078397"/>
    </source>
</evidence>
<evidence type="ECO:0000256" key="3">
    <source>
        <dbReference type="SAM" id="SignalP"/>
    </source>
</evidence>
<feature type="transmembrane region" description="Helical" evidence="2">
    <location>
        <begin position="212"/>
        <end position="237"/>
    </location>
</feature>
<keyword evidence="2" id="KW-0472">Membrane</keyword>
<evidence type="ECO:0000256" key="2">
    <source>
        <dbReference type="SAM" id="Phobius"/>
    </source>
</evidence>
<dbReference type="Proteomes" id="UP000078397">
    <property type="component" value="Unassembled WGS sequence"/>
</dbReference>
<dbReference type="RefSeq" id="XP_018150168.1">
    <property type="nucleotide sequence ID" value="XM_018290909.1"/>
</dbReference>